<proteinExistence type="predicted"/>
<reference evidence="1 2" key="1">
    <citation type="submission" date="2019-09" db="EMBL/GenBank/DDBJ databases">
        <title>Actinomadura physcomitrii sp. nov., a novel actinomycete isolated from moss [Physcomitrium sphaericum (Ludw) Fuernr].</title>
        <authorList>
            <person name="Zhuang X."/>
            <person name="Liu C."/>
        </authorList>
    </citation>
    <scope>NUCLEOTIDE SEQUENCE [LARGE SCALE GENOMIC DNA]</scope>
    <source>
        <strain evidence="1 2">HMC1</strain>
    </source>
</reference>
<evidence type="ECO:0000313" key="1">
    <source>
        <dbReference type="EMBL" id="KAB2344862.1"/>
    </source>
</evidence>
<organism evidence="1 2">
    <name type="scientific">Actinomadura rudentiformis</name>
    <dbReference type="NCBI Taxonomy" id="359158"/>
    <lineage>
        <taxon>Bacteria</taxon>
        <taxon>Bacillati</taxon>
        <taxon>Actinomycetota</taxon>
        <taxon>Actinomycetes</taxon>
        <taxon>Streptosporangiales</taxon>
        <taxon>Thermomonosporaceae</taxon>
        <taxon>Actinomadura</taxon>
    </lineage>
</organism>
<dbReference type="Proteomes" id="UP000468735">
    <property type="component" value="Unassembled WGS sequence"/>
</dbReference>
<dbReference type="AlphaFoldDB" id="A0A6H9YXF9"/>
<accession>A0A6H9YXF9</accession>
<protein>
    <submittedName>
        <fullName evidence="1">Uncharacterized protein</fullName>
    </submittedName>
</protein>
<dbReference type="OrthoDB" id="3501659at2"/>
<comment type="caution">
    <text evidence="1">The sequence shown here is derived from an EMBL/GenBank/DDBJ whole genome shotgun (WGS) entry which is preliminary data.</text>
</comment>
<dbReference type="RefSeq" id="WP_151565230.1">
    <property type="nucleotide sequence ID" value="NZ_WBMT01000015.1"/>
</dbReference>
<name>A0A6H9YXF9_9ACTN</name>
<dbReference type="EMBL" id="WBMT01000015">
    <property type="protein sequence ID" value="KAB2344862.1"/>
    <property type="molecule type" value="Genomic_DNA"/>
</dbReference>
<sequence>MPVGKPSPVALYDQTVIRRPVTAVDPAWIVRTAPGGRISVPIRTGYHPAVPLNLNVLHGGVASGRFASLPATALLIERGCPCTLGPADDAAFFVGLALGDVRRLLLHDGDPVTHALWLVSGDGSWAEVTRPTGIAPKILQGGRRRLWDEVMTAWRRWETMGRPRSEQLGVTVTPSGQWAWVREPTTPFASLV</sequence>
<evidence type="ECO:0000313" key="2">
    <source>
        <dbReference type="Proteomes" id="UP000468735"/>
    </source>
</evidence>
<keyword evidence="2" id="KW-1185">Reference proteome</keyword>
<gene>
    <name evidence="1" type="ORF">F8566_30180</name>
</gene>